<dbReference type="SUPFAM" id="SSF52540">
    <property type="entry name" value="P-loop containing nucleoside triphosphate hydrolases"/>
    <property type="match status" value="1"/>
</dbReference>
<dbReference type="PROSITE" id="PS51719">
    <property type="entry name" value="G_SEPTIN"/>
    <property type="match status" value="1"/>
</dbReference>
<protein>
    <recommendedName>
        <fullName evidence="3">Septin-type G domain-containing protein</fullName>
    </recommendedName>
</protein>
<evidence type="ECO:0000259" key="3">
    <source>
        <dbReference type="PROSITE" id="PS51719"/>
    </source>
</evidence>
<feature type="compositionally biased region" description="Pro residues" evidence="2">
    <location>
        <begin position="97"/>
        <end position="108"/>
    </location>
</feature>
<comment type="similarity">
    <text evidence="1">Belongs to the TRAFAC class TrmE-Era-EngA-EngB-Septin-like GTPase superfamily. Septin GTPase family.</text>
</comment>
<feature type="compositionally biased region" description="Low complexity" evidence="2">
    <location>
        <begin position="29"/>
        <end position="39"/>
    </location>
</feature>
<dbReference type="GeneID" id="96009456"/>
<feature type="compositionally biased region" description="Basic and acidic residues" evidence="2">
    <location>
        <begin position="142"/>
        <end position="153"/>
    </location>
</feature>
<dbReference type="RefSeq" id="XP_069226501.1">
    <property type="nucleotide sequence ID" value="XM_069376618.1"/>
</dbReference>
<reference evidence="4 5" key="1">
    <citation type="journal article" date="2020" name="Microbiol. Resour. Announc.">
        <title>Draft Genome Sequence of a Cladosporium Species Isolated from the Mesophotic Ascidian Didemnum maculosum.</title>
        <authorList>
            <person name="Gioti A."/>
            <person name="Siaperas R."/>
            <person name="Nikolaivits E."/>
            <person name="Le Goff G."/>
            <person name="Ouazzani J."/>
            <person name="Kotoulas G."/>
            <person name="Topakas E."/>
        </authorList>
    </citation>
    <scope>NUCLEOTIDE SEQUENCE [LARGE SCALE GENOMIC DNA]</scope>
    <source>
        <strain evidence="4 5">TM138-S3</strain>
    </source>
</reference>
<dbReference type="AlphaFoldDB" id="A0AB34KER0"/>
<feature type="compositionally biased region" description="Polar residues" evidence="2">
    <location>
        <begin position="311"/>
        <end position="331"/>
    </location>
</feature>
<name>A0AB34KER0_9PEZI</name>
<evidence type="ECO:0000256" key="1">
    <source>
        <dbReference type="RuleBase" id="RU004560"/>
    </source>
</evidence>
<evidence type="ECO:0000313" key="5">
    <source>
        <dbReference type="Proteomes" id="UP000803884"/>
    </source>
</evidence>
<dbReference type="InterPro" id="IPR027417">
    <property type="entry name" value="P-loop_NTPase"/>
</dbReference>
<keyword evidence="5" id="KW-1185">Reference proteome</keyword>
<feature type="compositionally biased region" description="Low complexity" evidence="2">
    <location>
        <begin position="591"/>
        <end position="601"/>
    </location>
</feature>
<organism evidence="4 5">
    <name type="scientific">Cladosporium halotolerans</name>
    <dbReference type="NCBI Taxonomy" id="1052096"/>
    <lineage>
        <taxon>Eukaryota</taxon>
        <taxon>Fungi</taxon>
        <taxon>Dikarya</taxon>
        <taxon>Ascomycota</taxon>
        <taxon>Pezizomycotina</taxon>
        <taxon>Dothideomycetes</taxon>
        <taxon>Dothideomycetidae</taxon>
        <taxon>Cladosporiales</taxon>
        <taxon>Cladosporiaceae</taxon>
        <taxon>Cladosporium</taxon>
    </lineage>
</organism>
<comment type="caution">
    <text evidence="4">The sequence shown here is derived from an EMBL/GenBank/DDBJ whole genome shotgun (WGS) entry which is preliminary data.</text>
</comment>
<feature type="region of interest" description="Disordered" evidence="2">
    <location>
        <begin position="1"/>
        <end position="231"/>
    </location>
</feature>
<dbReference type="EMBL" id="JAAQHG020000036">
    <property type="protein sequence ID" value="KAL1583394.1"/>
    <property type="molecule type" value="Genomic_DNA"/>
</dbReference>
<dbReference type="PANTHER" id="PTHR18884">
    <property type="entry name" value="SEPTIN"/>
    <property type="match status" value="1"/>
</dbReference>
<sequence length="777" mass="84440">MASGISGAGRLQDGIDYSIPHRPPPAPPSNASASPSRSPDLAHHYLPHHQRQKSSGSGSILKGRPRKNSLGGLLRGNSSRQLHSPPPHATAYADPLTAPPLPPPPTLAQPPAFLHTDPNKHFHYGEAATVTSTAYPTPPSDHPPRQSADDEPGRSSTSIFRSRSKSRERKPSMLRRGSKAKQQQQQQQAELERQQREAQMLPKQPPRLPSHNPLPGMPSFGGEDARPDSIAMFNQNSHAARLAPQSGHVQAHAPVQTTANFSRPGNVAMAAAHRDNSSSPSYVLRGASASASPPPANVATANGDEPHERTGSMTNRGRYSYAPTSAQTGHVNSPRRMRRRKDPTPFNVLVVGTKNSGKSSFISLLNHSLATSSSKHETESPAPQTKGNFTSSYLETEMDGERVGLTLWDSAGLEKNIVDLQLREMTGFIESKFEETFAEEQKVMRSPGFRDTHIHCVFLVLDPLKLDANIAALSQFQHGALVAQKNGLDDDVEVQVLRALWEKTVVVPVIAKADTLTVSHLTHLKRAVWQSIINNSLNPLDALELEDDDDDDQYDDPNVLREEDEAELDLDLPTQNFDEKQPQTPIDNLLPSSSSESSPVSQTAKSKRLSKRASHARQPSLSTSPAQDEEPYLPMSVISPDPYTLPTSGPATEQQLSRIFPWGSASPLNPAHCDFPRLRDSVFSEWRTDLRELSRSRWYEQWRTSRLRNVPGTKMRVKGGVTPVASVPKEGRGEVRNFSGPGVSRSVSNAQGSVANGNGNGSAALVGTAVGGVATAF</sequence>
<dbReference type="GO" id="GO:0005525">
    <property type="term" value="F:GTP binding"/>
    <property type="evidence" value="ECO:0007669"/>
    <property type="project" value="UniProtKB-KW"/>
</dbReference>
<accession>A0AB34KER0</accession>
<dbReference type="Gene3D" id="3.40.50.300">
    <property type="entry name" value="P-loop containing nucleotide triphosphate hydrolases"/>
    <property type="match status" value="1"/>
</dbReference>
<feature type="region of interest" description="Disordered" evidence="2">
    <location>
        <begin position="564"/>
        <end position="652"/>
    </location>
</feature>
<feature type="domain" description="Septin-type G" evidence="3">
    <location>
        <begin position="342"/>
        <end position="709"/>
    </location>
</feature>
<gene>
    <name evidence="4" type="ORF">WHR41_08014</name>
</gene>
<feature type="region of interest" description="Disordered" evidence="2">
    <location>
        <begin position="271"/>
        <end position="342"/>
    </location>
</feature>
<keyword evidence="1" id="KW-0547">Nucleotide-binding</keyword>
<evidence type="ECO:0000256" key="2">
    <source>
        <dbReference type="SAM" id="MobiDB-lite"/>
    </source>
</evidence>
<dbReference type="InterPro" id="IPR030379">
    <property type="entry name" value="G_SEPTIN_dom"/>
</dbReference>
<evidence type="ECO:0000313" key="4">
    <source>
        <dbReference type="EMBL" id="KAL1583394.1"/>
    </source>
</evidence>
<keyword evidence="1" id="KW-0342">GTP-binding</keyword>
<feature type="compositionally biased region" description="Basic residues" evidence="2">
    <location>
        <begin position="605"/>
        <end position="615"/>
    </location>
</feature>
<proteinExistence type="inferred from homology"/>
<feature type="compositionally biased region" description="Basic residues" evidence="2">
    <location>
        <begin position="162"/>
        <end position="179"/>
    </location>
</feature>
<dbReference type="Proteomes" id="UP000803884">
    <property type="component" value="Unassembled WGS sequence"/>
</dbReference>
<dbReference type="Pfam" id="PF00735">
    <property type="entry name" value="Septin"/>
    <property type="match status" value="3"/>
</dbReference>
<feature type="compositionally biased region" description="Polar residues" evidence="2">
    <location>
        <begin position="617"/>
        <end position="626"/>
    </location>
</feature>